<dbReference type="InterPro" id="IPR050275">
    <property type="entry name" value="PGM_Phosphatase"/>
</dbReference>
<evidence type="ECO:0000256" key="1">
    <source>
        <dbReference type="SAM" id="MobiDB-lite"/>
    </source>
</evidence>
<comment type="caution">
    <text evidence="2">The sequence shown here is derived from an EMBL/GenBank/DDBJ whole genome shotgun (WGS) entry which is preliminary data.</text>
</comment>
<dbReference type="EMBL" id="SSSM01000005">
    <property type="protein sequence ID" value="THG29372.1"/>
    <property type="molecule type" value="Genomic_DNA"/>
</dbReference>
<dbReference type="OrthoDB" id="9793115at2"/>
<gene>
    <name evidence="2" type="ORF">E6C64_11705</name>
</gene>
<feature type="region of interest" description="Disordered" evidence="1">
    <location>
        <begin position="199"/>
        <end position="227"/>
    </location>
</feature>
<dbReference type="SMART" id="SM00855">
    <property type="entry name" value="PGAM"/>
    <property type="match status" value="1"/>
</dbReference>
<organism evidence="2 3">
    <name type="scientific">Naasia lichenicola</name>
    <dbReference type="NCBI Taxonomy" id="2565933"/>
    <lineage>
        <taxon>Bacteria</taxon>
        <taxon>Bacillati</taxon>
        <taxon>Actinomycetota</taxon>
        <taxon>Actinomycetes</taxon>
        <taxon>Micrococcales</taxon>
        <taxon>Microbacteriaceae</taxon>
        <taxon>Naasia</taxon>
    </lineage>
</organism>
<keyword evidence="3" id="KW-1185">Reference proteome</keyword>
<dbReference type="RefSeq" id="WP_136427702.1">
    <property type="nucleotide sequence ID" value="NZ_SSSM01000005.1"/>
</dbReference>
<dbReference type="CDD" id="cd07067">
    <property type="entry name" value="HP_PGM_like"/>
    <property type="match status" value="1"/>
</dbReference>
<dbReference type="InterPro" id="IPR001345">
    <property type="entry name" value="PG/BPGM_mutase_AS"/>
</dbReference>
<dbReference type="PANTHER" id="PTHR48100:SF58">
    <property type="entry name" value="PE-PGRS FAMILY PROTEIN PE_PGRS11"/>
    <property type="match status" value="1"/>
</dbReference>
<protein>
    <submittedName>
        <fullName evidence="2">Histidine phosphatase family protein</fullName>
    </submittedName>
</protein>
<dbReference type="InterPro" id="IPR013078">
    <property type="entry name" value="His_Pase_superF_clade-1"/>
</dbReference>
<evidence type="ECO:0000313" key="2">
    <source>
        <dbReference type="EMBL" id="THG29372.1"/>
    </source>
</evidence>
<proteinExistence type="predicted"/>
<dbReference type="Pfam" id="PF00300">
    <property type="entry name" value="His_Phos_1"/>
    <property type="match status" value="1"/>
</dbReference>
<dbReference type="Proteomes" id="UP000309133">
    <property type="component" value="Unassembled WGS sequence"/>
</dbReference>
<dbReference type="GO" id="GO:0016791">
    <property type="term" value="F:phosphatase activity"/>
    <property type="evidence" value="ECO:0007669"/>
    <property type="project" value="TreeGrafter"/>
</dbReference>
<dbReference type="InterPro" id="IPR029033">
    <property type="entry name" value="His_PPase_superfam"/>
</dbReference>
<name>A0A4S4FHS7_9MICO</name>
<reference evidence="2 3" key="1">
    <citation type="submission" date="2019-04" db="EMBL/GenBank/DDBJ databases">
        <authorList>
            <person name="Jiang L."/>
        </authorList>
    </citation>
    <scope>NUCLEOTIDE SEQUENCE [LARGE SCALE GENOMIC DNA]</scope>
    <source>
        <strain evidence="2 3">YIM 131853</strain>
    </source>
</reference>
<accession>A0A4S4FHS7</accession>
<dbReference type="Gene3D" id="3.40.50.1240">
    <property type="entry name" value="Phosphoglycerate mutase-like"/>
    <property type="match status" value="1"/>
</dbReference>
<dbReference type="GO" id="GO:0005737">
    <property type="term" value="C:cytoplasm"/>
    <property type="evidence" value="ECO:0007669"/>
    <property type="project" value="TreeGrafter"/>
</dbReference>
<evidence type="ECO:0000313" key="3">
    <source>
        <dbReference type="Proteomes" id="UP000309133"/>
    </source>
</evidence>
<dbReference type="AlphaFoldDB" id="A0A4S4FHS7"/>
<sequence length="227" mass="24321">MRLLLIRHGQTDDNVTGRLGAVVPGPGLTELGLEQASAVAQALRDEDIEAIYVSDMIRTRLTAEPLAAERGIDPVELPGLREISSGDLEGMSDKESVRKYVDPIIGWWSDQSGRIPGGENGHQFFARYDDAIRRIASTHVGTVAVFSHGAAIRTWAAWTAANLDEENTRGLFLDNTGIVVLEGDPETGWTAILWEGKPIGGPTLDDQTAVDPTGDLSESSAEDSASA</sequence>
<feature type="compositionally biased region" description="Low complexity" evidence="1">
    <location>
        <begin position="217"/>
        <end position="227"/>
    </location>
</feature>
<dbReference type="PROSITE" id="PS00175">
    <property type="entry name" value="PG_MUTASE"/>
    <property type="match status" value="1"/>
</dbReference>
<dbReference type="PANTHER" id="PTHR48100">
    <property type="entry name" value="BROAD-SPECIFICITY PHOSPHATASE YOR283W-RELATED"/>
    <property type="match status" value="1"/>
</dbReference>
<dbReference type="SUPFAM" id="SSF53254">
    <property type="entry name" value="Phosphoglycerate mutase-like"/>
    <property type="match status" value="1"/>
</dbReference>